<dbReference type="Proteomes" id="UP001183202">
    <property type="component" value="Unassembled WGS sequence"/>
</dbReference>
<evidence type="ECO:0000256" key="3">
    <source>
        <dbReference type="ARBA" id="ARBA00022692"/>
    </source>
</evidence>
<evidence type="ECO:0000256" key="4">
    <source>
        <dbReference type="ARBA" id="ARBA00022989"/>
    </source>
</evidence>
<dbReference type="InterPro" id="IPR050189">
    <property type="entry name" value="MFS_Efflux_Transporters"/>
</dbReference>
<dbReference type="PROSITE" id="PS50850">
    <property type="entry name" value="MFS"/>
    <property type="match status" value="1"/>
</dbReference>
<protein>
    <submittedName>
        <fullName evidence="8">MFS transporter</fullName>
    </submittedName>
</protein>
<evidence type="ECO:0000259" key="7">
    <source>
        <dbReference type="PROSITE" id="PS50850"/>
    </source>
</evidence>
<feature type="domain" description="Major facilitator superfamily (MFS) profile" evidence="7">
    <location>
        <begin position="4"/>
        <end position="382"/>
    </location>
</feature>
<keyword evidence="9" id="KW-1185">Reference proteome</keyword>
<feature type="transmembrane region" description="Helical" evidence="6">
    <location>
        <begin position="269"/>
        <end position="290"/>
    </location>
</feature>
<evidence type="ECO:0000256" key="1">
    <source>
        <dbReference type="ARBA" id="ARBA00004651"/>
    </source>
</evidence>
<feature type="transmembrane region" description="Helical" evidence="6">
    <location>
        <begin position="361"/>
        <end position="378"/>
    </location>
</feature>
<proteinExistence type="predicted"/>
<dbReference type="Gene3D" id="1.20.1250.20">
    <property type="entry name" value="MFS general substrate transporter like domains"/>
    <property type="match status" value="2"/>
</dbReference>
<name>A0ABU2NFL8_9PSEU</name>
<feature type="transmembrane region" description="Helical" evidence="6">
    <location>
        <begin position="95"/>
        <end position="117"/>
    </location>
</feature>
<sequence>MRLAILAMALGAFAIGLTEFAIMGLLPQVATDLSVSVPTAGNLVTAYAVGVVVGAPLLTAAGARLSRRTLLLAFMALFAVGNGLAALAPGFGTLLAARFLTGLPHGAFFGVAALVAADLAGPARRASAVGWLFLGLTVANLVGVPAATVFGGVVGWRLAFALIAGVALLCVAGMLLTVPRTAGSGGAHVGLRAELAVFRRPAVLLALAMVVFGCGGLFTFSTYIAPMTTEVTGWSPAAVPVMLGLLGLGMTAGTFLGGRLADRMDSRRAAVVVLAAQSLVLFGSVAAVHSPVFAPVAAFAVGALSLALVPVVQTVVLDAAQDAPVLASASMQSGFNIANALGAALGGVVLAAGLGYAAPPAVGAVLAAIGVVIAVVAWRRSRTTTATSAQPVAVPAAD</sequence>
<keyword evidence="3 6" id="KW-0812">Transmembrane</keyword>
<dbReference type="InterPro" id="IPR036259">
    <property type="entry name" value="MFS_trans_sf"/>
</dbReference>
<feature type="transmembrane region" description="Helical" evidence="6">
    <location>
        <begin position="44"/>
        <end position="63"/>
    </location>
</feature>
<evidence type="ECO:0000313" key="9">
    <source>
        <dbReference type="Proteomes" id="UP001183202"/>
    </source>
</evidence>
<dbReference type="Pfam" id="PF07690">
    <property type="entry name" value="MFS_1"/>
    <property type="match status" value="1"/>
</dbReference>
<feature type="transmembrane region" description="Helical" evidence="6">
    <location>
        <begin position="296"/>
        <end position="317"/>
    </location>
</feature>
<evidence type="ECO:0000256" key="2">
    <source>
        <dbReference type="ARBA" id="ARBA00022475"/>
    </source>
</evidence>
<dbReference type="InterPro" id="IPR011701">
    <property type="entry name" value="MFS"/>
</dbReference>
<dbReference type="PANTHER" id="PTHR43124">
    <property type="entry name" value="PURINE EFFLUX PUMP PBUE"/>
    <property type="match status" value="1"/>
</dbReference>
<keyword evidence="5 6" id="KW-0472">Membrane</keyword>
<dbReference type="SUPFAM" id="SSF103473">
    <property type="entry name" value="MFS general substrate transporter"/>
    <property type="match status" value="1"/>
</dbReference>
<comment type="caution">
    <text evidence="8">The sequence shown here is derived from an EMBL/GenBank/DDBJ whole genome shotgun (WGS) entry which is preliminary data.</text>
</comment>
<accession>A0ABU2NFL8</accession>
<evidence type="ECO:0000256" key="6">
    <source>
        <dbReference type="SAM" id="Phobius"/>
    </source>
</evidence>
<reference evidence="9" key="1">
    <citation type="submission" date="2023-07" db="EMBL/GenBank/DDBJ databases">
        <title>30 novel species of actinomycetes from the DSMZ collection.</title>
        <authorList>
            <person name="Nouioui I."/>
        </authorList>
    </citation>
    <scope>NUCLEOTIDE SEQUENCE [LARGE SCALE GENOMIC DNA]</scope>
    <source>
        <strain evidence="9">DSM 45834</strain>
    </source>
</reference>
<comment type="subcellular location">
    <subcellularLocation>
        <location evidence="1">Cell membrane</location>
        <topology evidence="1">Multi-pass membrane protein</topology>
    </subcellularLocation>
</comment>
<evidence type="ECO:0000313" key="8">
    <source>
        <dbReference type="EMBL" id="MDT0352758.1"/>
    </source>
</evidence>
<dbReference type="RefSeq" id="WP_311559260.1">
    <property type="nucleotide sequence ID" value="NZ_JAVREJ010000021.1"/>
</dbReference>
<feature type="transmembrane region" description="Helical" evidence="6">
    <location>
        <begin position="202"/>
        <end position="225"/>
    </location>
</feature>
<feature type="transmembrane region" description="Helical" evidence="6">
    <location>
        <begin position="156"/>
        <end position="178"/>
    </location>
</feature>
<keyword evidence="4 6" id="KW-1133">Transmembrane helix</keyword>
<dbReference type="PANTHER" id="PTHR43124:SF3">
    <property type="entry name" value="CHLORAMPHENICOL EFFLUX PUMP RV0191"/>
    <property type="match status" value="1"/>
</dbReference>
<dbReference type="EMBL" id="JAVREJ010000021">
    <property type="protein sequence ID" value="MDT0352758.1"/>
    <property type="molecule type" value="Genomic_DNA"/>
</dbReference>
<dbReference type="InterPro" id="IPR020846">
    <property type="entry name" value="MFS_dom"/>
</dbReference>
<dbReference type="CDD" id="cd17324">
    <property type="entry name" value="MFS_NepI_like"/>
    <property type="match status" value="1"/>
</dbReference>
<feature type="transmembrane region" description="Helical" evidence="6">
    <location>
        <begin position="129"/>
        <end position="150"/>
    </location>
</feature>
<feature type="transmembrane region" description="Helical" evidence="6">
    <location>
        <begin position="70"/>
        <end position="89"/>
    </location>
</feature>
<organism evidence="8 9">
    <name type="scientific">Pseudonocardia charpentierae</name>
    <dbReference type="NCBI Taxonomy" id="3075545"/>
    <lineage>
        <taxon>Bacteria</taxon>
        <taxon>Bacillati</taxon>
        <taxon>Actinomycetota</taxon>
        <taxon>Actinomycetes</taxon>
        <taxon>Pseudonocardiales</taxon>
        <taxon>Pseudonocardiaceae</taxon>
        <taxon>Pseudonocardia</taxon>
    </lineage>
</organism>
<feature type="transmembrane region" description="Helical" evidence="6">
    <location>
        <begin position="337"/>
        <end position="355"/>
    </location>
</feature>
<gene>
    <name evidence="8" type="ORF">RM445_24855</name>
</gene>
<keyword evidence="2" id="KW-1003">Cell membrane</keyword>
<evidence type="ECO:0000256" key="5">
    <source>
        <dbReference type="ARBA" id="ARBA00023136"/>
    </source>
</evidence>
<feature type="transmembrane region" description="Helical" evidence="6">
    <location>
        <begin position="237"/>
        <end position="257"/>
    </location>
</feature>